<reference evidence="2" key="1">
    <citation type="journal article" date="2019" name="Int. J. Syst. Evol. Microbiol.">
        <title>The Global Catalogue of Microorganisms (GCM) 10K type strain sequencing project: providing services to taxonomists for standard genome sequencing and annotation.</title>
        <authorList>
            <consortium name="The Broad Institute Genomics Platform"/>
            <consortium name="The Broad Institute Genome Sequencing Center for Infectious Disease"/>
            <person name="Wu L."/>
            <person name="Ma J."/>
        </authorList>
    </citation>
    <scope>NUCLEOTIDE SEQUENCE [LARGE SCALE GENOMIC DNA]</scope>
    <source>
        <strain evidence="2">CGMCC 1.15420</strain>
    </source>
</reference>
<evidence type="ECO:0000313" key="2">
    <source>
        <dbReference type="Proteomes" id="UP000608420"/>
    </source>
</evidence>
<accession>A0ABQ1VXI6</accession>
<dbReference type="Proteomes" id="UP000608420">
    <property type="component" value="Unassembled WGS sequence"/>
</dbReference>
<evidence type="ECO:0000313" key="1">
    <source>
        <dbReference type="EMBL" id="GGG02488.1"/>
    </source>
</evidence>
<sequence>MNPESQLERLYYSFRRNQEAAGRLSHDLCLKHSNIYFSPNYSWIKCANNVKMVLSVIYWISEYSILRKLLSLYPPLKVGFS</sequence>
<dbReference type="EMBL" id="BMIW01000017">
    <property type="protein sequence ID" value="GGG02488.1"/>
    <property type="molecule type" value="Genomic_DNA"/>
</dbReference>
<protein>
    <submittedName>
        <fullName evidence="1">Uncharacterized protein</fullName>
    </submittedName>
</protein>
<proteinExistence type="predicted"/>
<gene>
    <name evidence="1" type="ORF">GCM10010913_25290</name>
</gene>
<organism evidence="1 2">
    <name type="scientific">Paenibacillus aceti</name>
    <dbReference type="NCBI Taxonomy" id="1820010"/>
    <lineage>
        <taxon>Bacteria</taxon>
        <taxon>Bacillati</taxon>
        <taxon>Bacillota</taxon>
        <taxon>Bacilli</taxon>
        <taxon>Bacillales</taxon>
        <taxon>Paenibacillaceae</taxon>
        <taxon>Paenibacillus</taxon>
    </lineage>
</organism>
<comment type="caution">
    <text evidence="1">The sequence shown here is derived from an EMBL/GenBank/DDBJ whole genome shotgun (WGS) entry which is preliminary data.</text>
</comment>
<name>A0ABQ1VXI6_9BACL</name>
<keyword evidence="2" id="KW-1185">Reference proteome</keyword>